<dbReference type="Pfam" id="PF01488">
    <property type="entry name" value="Shikimate_DH"/>
    <property type="match status" value="1"/>
</dbReference>
<dbReference type="AlphaFoldDB" id="X1KL94"/>
<dbReference type="EMBL" id="BARV01011395">
    <property type="protein sequence ID" value="GAI07433.1"/>
    <property type="molecule type" value="Genomic_DNA"/>
</dbReference>
<dbReference type="InterPro" id="IPR036453">
    <property type="entry name" value="GluRdtase_dimer_dom_sf"/>
</dbReference>
<organism evidence="3">
    <name type="scientific">marine sediment metagenome</name>
    <dbReference type="NCBI Taxonomy" id="412755"/>
    <lineage>
        <taxon>unclassified sequences</taxon>
        <taxon>metagenomes</taxon>
        <taxon>ecological metagenomes</taxon>
    </lineage>
</organism>
<feature type="domain" description="Quinate/shikimate 5-dehydrogenase/glutamyl-tRNA reductase" evidence="2">
    <location>
        <begin position="5"/>
        <end position="38"/>
    </location>
</feature>
<dbReference type="GO" id="GO:0008883">
    <property type="term" value="F:glutamyl-tRNA reductase activity"/>
    <property type="evidence" value="ECO:0007669"/>
    <property type="project" value="InterPro"/>
</dbReference>
<feature type="non-terminal residue" evidence="3">
    <location>
        <position position="1"/>
    </location>
</feature>
<comment type="caution">
    <text evidence="3">The sequence shown here is derived from an EMBL/GenBank/DDBJ whole genome shotgun (WGS) entry which is preliminary data.</text>
</comment>
<evidence type="ECO:0000313" key="3">
    <source>
        <dbReference type="EMBL" id="GAI07433.1"/>
    </source>
</evidence>
<reference evidence="3" key="1">
    <citation type="journal article" date="2014" name="Front. Microbiol.">
        <title>High frequency of phylogenetically diverse reductive dehalogenase-homologous genes in deep subseafloor sedimentary metagenomes.</title>
        <authorList>
            <person name="Kawai M."/>
            <person name="Futagami T."/>
            <person name="Toyoda A."/>
            <person name="Takaki Y."/>
            <person name="Nishi S."/>
            <person name="Hori S."/>
            <person name="Arai W."/>
            <person name="Tsubouchi T."/>
            <person name="Morono Y."/>
            <person name="Uchiyama I."/>
            <person name="Ito T."/>
            <person name="Fujiyama A."/>
            <person name="Inagaki F."/>
            <person name="Takami H."/>
        </authorList>
    </citation>
    <scope>NUCLEOTIDE SEQUENCE</scope>
    <source>
        <strain evidence="3">Expedition CK06-06</strain>
    </source>
</reference>
<sequence>CAGIRPLLIIDIAVPRDIDSGLSRFECVTLINIDDLNEQISRNKKKRRSEIPKARAIVAEFTDKFAGWLNSLNLVPVITQLTQKGLRLAHTEARRYAKDFREADSDKLELFAESLVKKILHGPISFLKGAGEEEPNAEQLQAADLINKMFLSQDKEVLATEKYREKNEKQNNR</sequence>
<dbReference type="GO" id="GO:0050661">
    <property type="term" value="F:NADP binding"/>
    <property type="evidence" value="ECO:0007669"/>
    <property type="project" value="InterPro"/>
</dbReference>
<dbReference type="GO" id="GO:0033014">
    <property type="term" value="P:tetrapyrrole biosynthetic process"/>
    <property type="evidence" value="ECO:0007669"/>
    <property type="project" value="InterPro"/>
</dbReference>
<gene>
    <name evidence="3" type="ORF">S06H3_21635</name>
</gene>
<evidence type="ECO:0000259" key="1">
    <source>
        <dbReference type="Pfam" id="PF00745"/>
    </source>
</evidence>
<feature type="domain" description="Tetrapyrrole biosynthesis glutamyl-tRNA reductase dimerisation" evidence="1">
    <location>
        <begin position="53"/>
        <end position="150"/>
    </location>
</feature>
<dbReference type="InterPro" id="IPR006151">
    <property type="entry name" value="Shikm_DH/Glu-tRNA_Rdtase"/>
</dbReference>
<dbReference type="PANTHER" id="PTHR43120:SF1">
    <property type="entry name" value="GLUTAMYL-TRNA REDUCTASE 1, CHLOROPLASTIC"/>
    <property type="match status" value="1"/>
</dbReference>
<protein>
    <recommendedName>
        <fullName evidence="4">Glutamyl-tRNA reductase</fullName>
    </recommendedName>
</protein>
<dbReference type="PANTHER" id="PTHR43120">
    <property type="entry name" value="GLUTAMYL-TRNA REDUCTASE 1, CHLOROPLASTIC"/>
    <property type="match status" value="1"/>
</dbReference>
<name>X1KL94_9ZZZZ</name>
<proteinExistence type="predicted"/>
<dbReference type="InterPro" id="IPR015896">
    <property type="entry name" value="4pyrrol_synth_GluRdtase_dimer"/>
</dbReference>
<dbReference type="Gene3D" id="3.40.50.720">
    <property type="entry name" value="NAD(P)-binding Rossmann-like Domain"/>
    <property type="match status" value="1"/>
</dbReference>
<dbReference type="SUPFAM" id="SSF69075">
    <property type="entry name" value="Glutamyl tRNA-reductase dimerization domain"/>
    <property type="match status" value="1"/>
</dbReference>
<evidence type="ECO:0000259" key="2">
    <source>
        <dbReference type="Pfam" id="PF01488"/>
    </source>
</evidence>
<dbReference type="Pfam" id="PF00745">
    <property type="entry name" value="GlutR_dimer"/>
    <property type="match status" value="1"/>
</dbReference>
<evidence type="ECO:0008006" key="4">
    <source>
        <dbReference type="Google" id="ProtNLM"/>
    </source>
</evidence>
<accession>X1KL94</accession>